<dbReference type="PROSITE" id="PS50828">
    <property type="entry name" value="SMR"/>
    <property type="match status" value="1"/>
</dbReference>
<dbReference type="EMBL" id="VULZ01000015">
    <property type="protein sequence ID" value="MSS15752.1"/>
    <property type="molecule type" value="Genomic_DNA"/>
</dbReference>
<evidence type="ECO:0000256" key="2">
    <source>
        <dbReference type="ARBA" id="ARBA00022730"/>
    </source>
</evidence>
<evidence type="ECO:0000256" key="4">
    <source>
        <dbReference type="ARBA" id="ARBA00022801"/>
    </source>
</evidence>
<dbReference type="GO" id="GO:0019843">
    <property type="term" value="F:rRNA binding"/>
    <property type="evidence" value="ECO:0007669"/>
    <property type="project" value="UniProtKB-UniRule"/>
</dbReference>
<dbReference type="PROSITE" id="PS00486">
    <property type="entry name" value="DNA_MISMATCH_REPAIR_2"/>
    <property type="match status" value="1"/>
</dbReference>
<feature type="compositionally biased region" description="Basic and acidic residues" evidence="10">
    <location>
        <begin position="59"/>
        <end position="70"/>
    </location>
</feature>
<protein>
    <recommendedName>
        <fullName evidence="8">Endonuclease MutS2</fullName>
        <ecNumber evidence="8">3.1.-.-</ecNumber>
    </recommendedName>
    <alternativeName>
        <fullName evidence="8">Ribosome-associated protein quality control-upstream factor</fullName>
        <shortName evidence="8">RQC-upstream factor</shortName>
        <shortName evidence="8">RqcU</shortName>
        <ecNumber evidence="8">3.6.4.-</ecNumber>
    </alternativeName>
</protein>
<keyword evidence="8 12" id="KW-0255">Endonuclease</keyword>
<evidence type="ECO:0000256" key="8">
    <source>
        <dbReference type="HAMAP-Rule" id="MF_00092"/>
    </source>
</evidence>
<evidence type="ECO:0000256" key="7">
    <source>
        <dbReference type="ARBA" id="ARBA00023125"/>
    </source>
</evidence>
<dbReference type="Gene3D" id="3.30.1370.110">
    <property type="match status" value="1"/>
</dbReference>
<keyword evidence="1 8" id="KW-0540">Nuclease</keyword>
<dbReference type="SUPFAM" id="SSF52540">
    <property type="entry name" value="P-loop containing nucleoside triphosphate hydrolases"/>
    <property type="match status" value="1"/>
</dbReference>
<sequence length="786" mass="87239">MQTETADALRRIYEKGSVSFSGVKDMRADIARLQIGGSLSITELLDIAKLLETAARVKSWEDKPSEKKPEPAVVEDGAAHWTKNRQMAAEEAGAGAGRRESGEEADQPEKDSLTELFCDLEPVPSLVREIRRCILSEDEIADDASVNLRRIRRQISLSEERIHSQLQQMVNGPARAFLQDAVITQRDGRYCLPVRSEYRSQVPGMIHDQSASGQTIFVEPMAVVKLNNDIRTLEAEEKKEIEKILQELSEKAAEQSDALISDIQILSELDFIFARAVLAKKMNATQPDFNEQGIVDIRRARHPLIDRRRVVPVDIRLGEDFDQLVISGPNTGGKTVSLKTIGLLEIMGLSGLHIPAKEHSRLSMFTEIYADIGDEQSIEQSLSTFSSHMTNIVSFWEAADEKSLVLFDELGAGTDPEEGAALAISILAHLHSRGIRTVATTHYSEVKIYALSTDGVENACCEFDVATLRPTYRLLIGVPGKSNAFAISKRLGLPDEIIEDAKGRIADEQESFESVISDLESRRVSMEKAESAMTKDQAEIRRLRRSLEEQEKKLAESKDKILEKARQQAADLLRDTKQYADETIRAFNKMSGNAISARDMERRRTALRGKMDKMESSRKKEKEKTPHKAVDARKLQVGDSVKVLSLNLKGIVRSLPDKSGNIDVQMGILHSVVNVKDIELLDEVSIKGPSYEHTATGKVRISKSVSVSPEINLLGMTVDEAVSVLDKYLDDAAIAHLDEVRVVHGKGTGALRAGVQNFLRKNKHVQSYRLGEYGEGDTGVTIVKLK</sequence>
<evidence type="ECO:0000256" key="9">
    <source>
        <dbReference type="SAM" id="Coils"/>
    </source>
</evidence>
<name>A0A6L5XB45_9FIRM</name>
<dbReference type="GO" id="GO:0016887">
    <property type="term" value="F:ATP hydrolysis activity"/>
    <property type="evidence" value="ECO:0007669"/>
    <property type="project" value="InterPro"/>
</dbReference>
<dbReference type="GO" id="GO:0006298">
    <property type="term" value="P:mismatch repair"/>
    <property type="evidence" value="ECO:0007669"/>
    <property type="project" value="InterPro"/>
</dbReference>
<keyword evidence="13" id="KW-1185">Reference proteome</keyword>
<feature type="region of interest" description="Disordered" evidence="10">
    <location>
        <begin position="59"/>
        <end position="78"/>
    </location>
</feature>
<dbReference type="HAMAP" id="MF_00092">
    <property type="entry name" value="MutS2"/>
    <property type="match status" value="1"/>
</dbReference>
<dbReference type="InterPro" id="IPR000432">
    <property type="entry name" value="DNA_mismatch_repair_MutS_C"/>
</dbReference>
<dbReference type="Gene3D" id="3.40.50.300">
    <property type="entry name" value="P-loop containing nucleotide triphosphate hydrolases"/>
    <property type="match status" value="1"/>
</dbReference>
<dbReference type="EC" id="3.1.-.-" evidence="8"/>
<dbReference type="InterPro" id="IPR046893">
    <property type="entry name" value="MSSS"/>
</dbReference>
<comment type="function">
    <text evidence="8">Endonuclease that is involved in the suppression of homologous recombination and thus may have a key role in the control of bacterial genetic diversity.</text>
</comment>
<dbReference type="SMART" id="SM00533">
    <property type="entry name" value="MUTSd"/>
    <property type="match status" value="1"/>
</dbReference>
<keyword evidence="4 8" id="KW-0378">Hydrolase</keyword>
<dbReference type="PANTHER" id="PTHR48466">
    <property type="entry name" value="OS10G0509000 PROTEIN-RELATED"/>
    <property type="match status" value="1"/>
</dbReference>
<dbReference type="InterPro" id="IPR036063">
    <property type="entry name" value="Smr_dom_sf"/>
</dbReference>
<dbReference type="EC" id="3.6.4.-" evidence="8"/>
<feature type="domain" description="Smr" evidence="11">
    <location>
        <begin position="711"/>
        <end position="786"/>
    </location>
</feature>
<proteinExistence type="inferred from homology"/>
<dbReference type="Proteomes" id="UP000481852">
    <property type="component" value="Unassembled WGS sequence"/>
</dbReference>
<keyword evidence="3 8" id="KW-0547">Nucleotide-binding</keyword>
<keyword evidence="6 8" id="KW-0694">RNA-binding</keyword>
<keyword evidence="9" id="KW-0175">Coiled coil</keyword>
<dbReference type="GO" id="GO:0045910">
    <property type="term" value="P:negative regulation of DNA recombination"/>
    <property type="evidence" value="ECO:0007669"/>
    <property type="project" value="InterPro"/>
</dbReference>
<dbReference type="GO" id="GO:0140664">
    <property type="term" value="F:ATP-dependent DNA damage sensor activity"/>
    <property type="evidence" value="ECO:0007669"/>
    <property type="project" value="InterPro"/>
</dbReference>
<evidence type="ECO:0000256" key="5">
    <source>
        <dbReference type="ARBA" id="ARBA00022840"/>
    </source>
</evidence>
<dbReference type="PANTHER" id="PTHR48466:SF2">
    <property type="entry name" value="OS10G0509000 PROTEIN"/>
    <property type="match status" value="1"/>
</dbReference>
<keyword evidence="7 8" id="KW-0238">DNA-binding</keyword>
<keyword evidence="2 8" id="KW-0699">rRNA-binding</keyword>
<feature type="region of interest" description="Disordered" evidence="10">
    <location>
        <begin position="85"/>
        <end position="110"/>
    </location>
</feature>
<dbReference type="FunFam" id="3.40.50.300:FF:000830">
    <property type="entry name" value="Endonuclease MutS2"/>
    <property type="match status" value="1"/>
</dbReference>
<dbReference type="Pfam" id="PF20297">
    <property type="entry name" value="MSSS"/>
    <property type="match status" value="1"/>
</dbReference>
<dbReference type="Pfam" id="PF01713">
    <property type="entry name" value="Smr"/>
    <property type="match status" value="1"/>
</dbReference>
<accession>A0A6L5XB45</accession>
<comment type="similarity">
    <text evidence="8">Belongs to the DNA mismatch repair MutS family. MutS2 subfamily.</text>
</comment>
<dbReference type="InterPro" id="IPR005747">
    <property type="entry name" value="MutS2"/>
</dbReference>
<comment type="subunit">
    <text evidence="8">Homodimer. Binds to stalled ribosomes, contacting rRNA.</text>
</comment>
<dbReference type="InterPro" id="IPR027417">
    <property type="entry name" value="P-loop_NTPase"/>
</dbReference>
<dbReference type="GO" id="GO:0004519">
    <property type="term" value="F:endonuclease activity"/>
    <property type="evidence" value="ECO:0007669"/>
    <property type="project" value="UniProtKB-UniRule"/>
</dbReference>
<dbReference type="AlphaFoldDB" id="A0A6L5XB45"/>
<feature type="compositionally biased region" description="Basic and acidic residues" evidence="10">
    <location>
        <begin position="97"/>
        <end position="110"/>
    </location>
</feature>
<dbReference type="NCBIfam" id="TIGR01069">
    <property type="entry name" value="mutS2"/>
    <property type="match status" value="1"/>
</dbReference>
<feature type="binding site" evidence="8">
    <location>
        <begin position="328"/>
        <end position="335"/>
    </location>
    <ligand>
        <name>ATP</name>
        <dbReference type="ChEBI" id="CHEBI:30616"/>
    </ligand>
</feature>
<dbReference type="SMART" id="SM00534">
    <property type="entry name" value="MUTSac"/>
    <property type="match status" value="1"/>
</dbReference>
<reference evidence="12 13" key="1">
    <citation type="submission" date="2019-08" db="EMBL/GenBank/DDBJ databases">
        <title>In-depth cultivation of the pig gut microbiome towards novel bacterial diversity and tailored functional studies.</title>
        <authorList>
            <person name="Wylensek D."/>
            <person name="Hitch T.C.A."/>
            <person name="Clavel T."/>
        </authorList>
    </citation>
    <scope>NUCLEOTIDE SEQUENCE [LARGE SCALE GENOMIC DNA]</scope>
    <source>
        <strain evidence="12 13">Oil+RF-744-WCA-WT-11</strain>
    </source>
</reference>
<dbReference type="SMART" id="SM00463">
    <property type="entry name" value="SMR"/>
    <property type="match status" value="1"/>
</dbReference>
<dbReference type="InterPro" id="IPR007696">
    <property type="entry name" value="DNA_mismatch_repair_MutS_core"/>
</dbReference>
<keyword evidence="5 8" id="KW-0067">ATP-binding</keyword>
<dbReference type="InterPro" id="IPR045076">
    <property type="entry name" value="MutS"/>
</dbReference>
<evidence type="ECO:0000313" key="12">
    <source>
        <dbReference type="EMBL" id="MSS15752.1"/>
    </source>
</evidence>
<dbReference type="SUPFAM" id="SSF48334">
    <property type="entry name" value="DNA repair protein MutS, domain III"/>
    <property type="match status" value="1"/>
</dbReference>
<dbReference type="InterPro" id="IPR036187">
    <property type="entry name" value="DNA_mismatch_repair_MutS_sf"/>
</dbReference>
<dbReference type="GO" id="GO:0005524">
    <property type="term" value="F:ATP binding"/>
    <property type="evidence" value="ECO:0007669"/>
    <property type="project" value="UniProtKB-UniRule"/>
</dbReference>
<evidence type="ECO:0000256" key="10">
    <source>
        <dbReference type="SAM" id="MobiDB-lite"/>
    </source>
</evidence>
<dbReference type="Pfam" id="PF00488">
    <property type="entry name" value="MutS_V"/>
    <property type="match status" value="1"/>
</dbReference>
<evidence type="ECO:0000256" key="3">
    <source>
        <dbReference type="ARBA" id="ARBA00022741"/>
    </source>
</evidence>
<dbReference type="GO" id="GO:0030983">
    <property type="term" value="F:mismatched DNA binding"/>
    <property type="evidence" value="ECO:0007669"/>
    <property type="project" value="InterPro"/>
</dbReference>
<dbReference type="GO" id="GO:0072344">
    <property type="term" value="P:rescue of stalled ribosome"/>
    <property type="evidence" value="ECO:0007669"/>
    <property type="project" value="UniProtKB-UniRule"/>
</dbReference>
<dbReference type="CDD" id="cd03280">
    <property type="entry name" value="ABC_MutS2"/>
    <property type="match status" value="1"/>
</dbReference>
<evidence type="ECO:0000259" key="11">
    <source>
        <dbReference type="PROSITE" id="PS50828"/>
    </source>
</evidence>
<feature type="coiled-coil region" evidence="9">
    <location>
        <begin position="223"/>
        <end position="258"/>
    </location>
</feature>
<gene>
    <name evidence="8" type="primary">mutS2</name>
    <name evidence="8" type="synonym">rqcU</name>
    <name evidence="12" type="ORF">FYJ35_12060</name>
</gene>
<dbReference type="GO" id="GO:0043023">
    <property type="term" value="F:ribosomal large subunit binding"/>
    <property type="evidence" value="ECO:0007669"/>
    <property type="project" value="UniProtKB-UniRule"/>
</dbReference>
<evidence type="ECO:0000313" key="13">
    <source>
        <dbReference type="Proteomes" id="UP000481852"/>
    </source>
</evidence>
<comment type="caution">
    <text evidence="12">The sequence shown here is derived from an EMBL/GenBank/DDBJ whole genome shotgun (WGS) entry which is preliminary data.</text>
</comment>
<dbReference type="InterPro" id="IPR002625">
    <property type="entry name" value="Smr_dom"/>
</dbReference>
<comment type="function">
    <text evidence="8">Acts as a ribosome collision sensor, splitting the ribosome into its 2 subunits. Detects stalled/collided 70S ribosomes which it binds and splits by an ATP-hydrolysis driven conformational change. Acts upstream of the ribosome quality control system (RQC), a ribosome-associated complex that mediates the extraction of incompletely synthesized nascent chains from stalled ribosomes and their subsequent degradation. Probably generates substrates for RQC.</text>
</comment>
<dbReference type="SUPFAM" id="SSF160443">
    <property type="entry name" value="SMR domain-like"/>
    <property type="match status" value="1"/>
</dbReference>
<dbReference type="PIRSF" id="PIRSF005814">
    <property type="entry name" value="MutS_YshD"/>
    <property type="match status" value="1"/>
</dbReference>
<evidence type="ECO:0000256" key="1">
    <source>
        <dbReference type="ARBA" id="ARBA00022722"/>
    </source>
</evidence>
<feature type="region of interest" description="Disordered" evidence="10">
    <location>
        <begin position="609"/>
        <end position="631"/>
    </location>
</feature>
<organism evidence="12 13">
    <name type="scientific">Porcincola intestinalis</name>
    <dbReference type="NCBI Taxonomy" id="2606632"/>
    <lineage>
        <taxon>Bacteria</taxon>
        <taxon>Bacillati</taxon>
        <taxon>Bacillota</taxon>
        <taxon>Clostridia</taxon>
        <taxon>Lachnospirales</taxon>
        <taxon>Lachnospiraceae</taxon>
        <taxon>Porcincola</taxon>
    </lineage>
</organism>
<evidence type="ECO:0000256" key="6">
    <source>
        <dbReference type="ARBA" id="ARBA00022884"/>
    </source>
</evidence>